<dbReference type="InterPro" id="IPR006683">
    <property type="entry name" value="Thioestr_dom"/>
</dbReference>
<evidence type="ECO:0000256" key="2">
    <source>
        <dbReference type="ARBA" id="ARBA00022801"/>
    </source>
</evidence>
<evidence type="ECO:0000313" key="3">
    <source>
        <dbReference type="EMBL" id="AQP44258.1"/>
    </source>
</evidence>
<dbReference type="OrthoDB" id="9809430at2"/>
<dbReference type="InterPro" id="IPR033120">
    <property type="entry name" value="HOTDOG_ACOT"/>
</dbReference>
<comment type="similarity">
    <text evidence="1">Belongs to the acyl coenzyme A hydrolase family.</text>
</comment>
<dbReference type="PANTHER" id="PTHR11049">
    <property type="entry name" value="ACYL COENZYME A THIOESTER HYDROLASE"/>
    <property type="match status" value="1"/>
</dbReference>
<dbReference type="Proteomes" id="UP000188324">
    <property type="component" value="Chromosome"/>
</dbReference>
<name>A0A1Q2CDS1_9ACTN</name>
<keyword evidence="4" id="KW-1185">Reference proteome</keyword>
<dbReference type="KEGG" id="tfl:RPIT_05045"/>
<dbReference type="AlphaFoldDB" id="A0A1Q2CDS1"/>
<dbReference type="GO" id="GO:0005829">
    <property type="term" value="C:cytosol"/>
    <property type="evidence" value="ECO:0007669"/>
    <property type="project" value="TreeGrafter"/>
</dbReference>
<dbReference type="Pfam" id="PF03061">
    <property type="entry name" value="4HBT"/>
    <property type="match status" value="2"/>
</dbReference>
<gene>
    <name evidence="3" type="ORF">RPIT_05045</name>
</gene>
<evidence type="ECO:0000313" key="4">
    <source>
        <dbReference type="Proteomes" id="UP000188324"/>
    </source>
</evidence>
<dbReference type="PANTHER" id="PTHR11049:SF16">
    <property type="entry name" value="PROTEIN VDLD"/>
    <property type="match status" value="1"/>
</dbReference>
<dbReference type="InterPro" id="IPR029069">
    <property type="entry name" value="HotDog_dom_sf"/>
</dbReference>
<dbReference type="SUPFAM" id="SSF54637">
    <property type="entry name" value="Thioesterase/thiol ester dehydrase-isomerase"/>
    <property type="match status" value="2"/>
</dbReference>
<dbReference type="PROSITE" id="PS51770">
    <property type="entry name" value="HOTDOG_ACOT"/>
    <property type="match status" value="2"/>
</dbReference>
<dbReference type="GO" id="GO:0052816">
    <property type="term" value="F:long-chain fatty acyl-CoA hydrolase activity"/>
    <property type="evidence" value="ECO:0007669"/>
    <property type="project" value="TreeGrafter"/>
</dbReference>
<dbReference type="InterPro" id="IPR040170">
    <property type="entry name" value="Cytosol_ACT"/>
</dbReference>
<dbReference type="STRING" id="1610493.RPIT_05045"/>
<dbReference type="CDD" id="cd03442">
    <property type="entry name" value="BFIT_BACH"/>
    <property type="match status" value="2"/>
</dbReference>
<dbReference type="EMBL" id="CP019605">
    <property type="protein sequence ID" value="AQP44258.1"/>
    <property type="molecule type" value="Genomic_DNA"/>
</dbReference>
<protein>
    <submittedName>
        <fullName evidence="3">Uncharacterized protein</fullName>
    </submittedName>
</protein>
<organism evidence="3 4">
    <name type="scientific">Tessaracoccus flavus</name>
    <dbReference type="NCBI Taxonomy" id="1610493"/>
    <lineage>
        <taxon>Bacteria</taxon>
        <taxon>Bacillati</taxon>
        <taxon>Actinomycetota</taxon>
        <taxon>Actinomycetes</taxon>
        <taxon>Propionibacteriales</taxon>
        <taxon>Propionibacteriaceae</taxon>
        <taxon>Tessaracoccus</taxon>
    </lineage>
</organism>
<proteinExistence type="inferred from homology"/>
<reference evidence="3 4" key="1">
    <citation type="journal article" date="2016" name="Int. J. Syst. Evol. Microbiol.">
        <title>Tessaracoccus flavus sp. nov., isolated from the drainage system of a lindane-producing factory.</title>
        <authorList>
            <person name="Kumari R."/>
            <person name="Singh P."/>
            <person name="Schumann P."/>
            <person name="Lal R."/>
        </authorList>
    </citation>
    <scope>NUCLEOTIDE SEQUENCE [LARGE SCALE GENOMIC DNA]</scope>
    <source>
        <strain evidence="3 4">RP1T</strain>
    </source>
</reference>
<accession>A0A1Q2CDS1</accession>
<keyword evidence="2" id="KW-0378">Hydrolase</keyword>
<dbReference type="RefSeq" id="WP_077341231.1">
    <property type="nucleotide sequence ID" value="NZ_CP019605.1"/>
</dbReference>
<dbReference type="Gene3D" id="3.10.129.10">
    <property type="entry name" value="Hotdog Thioesterase"/>
    <property type="match status" value="2"/>
</dbReference>
<sequence length="319" mass="35360">MPGTQRGVTLRFLAEPMDANVRGFVDGGKVLEWIDKAGYAAAVGWAGTYAVTGYVGNIHFIHPVRSTDLVVVQARIVYTGRTSMQIVCTVSSGDPRSDESTLNTQCILQFVAMEDGKPVAVPSFEPRDDWEREQHDRAVELNGARRAIEEAMAEQTFEGESEACRETLRFLADPTDVNWGGKVHGGYVMAWIDNAAQIVAERWGGGPAALVFAGGVRFYRPMFIGDLVEVEARLLLTGTTSMHINVTVRSGDPRTRQLRETTHCTMVFCGIDDKGRKRPVPDWEPRLPLDVALQDHARQMIAIRDRLLRPLPKELPADV</sequence>
<dbReference type="GO" id="GO:0006637">
    <property type="term" value="P:acyl-CoA metabolic process"/>
    <property type="evidence" value="ECO:0007669"/>
    <property type="project" value="TreeGrafter"/>
</dbReference>
<evidence type="ECO:0000256" key="1">
    <source>
        <dbReference type="ARBA" id="ARBA00010458"/>
    </source>
</evidence>